<evidence type="ECO:0000313" key="1">
    <source>
        <dbReference type="EMBL" id="TBU57190.1"/>
    </source>
</evidence>
<proteinExistence type="predicted"/>
<accession>A0A4Q9PS33</accession>
<dbReference type="EMBL" id="ML145140">
    <property type="protein sequence ID" value="TBU57190.1"/>
    <property type="molecule type" value="Genomic_DNA"/>
</dbReference>
<protein>
    <submittedName>
        <fullName evidence="1">Uncharacterized protein</fullName>
    </submittedName>
</protein>
<dbReference type="CDD" id="cd21037">
    <property type="entry name" value="MLKL_NTD"/>
    <property type="match status" value="1"/>
</dbReference>
<gene>
    <name evidence="1" type="ORF">BD310DRAFT_929845</name>
</gene>
<name>A0A4Q9PS33_9APHY</name>
<organism evidence="1 2">
    <name type="scientific">Dichomitus squalens</name>
    <dbReference type="NCBI Taxonomy" id="114155"/>
    <lineage>
        <taxon>Eukaryota</taxon>
        <taxon>Fungi</taxon>
        <taxon>Dikarya</taxon>
        <taxon>Basidiomycota</taxon>
        <taxon>Agaricomycotina</taxon>
        <taxon>Agaricomycetes</taxon>
        <taxon>Polyporales</taxon>
        <taxon>Polyporaceae</taxon>
        <taxon>Dichomitus</taxon>
    </lineage>
</organism>
<reference evidence="1 2" key="1">
    <citation type="submission" date="2019-01" db="EMBL/GenBank/DDBJ databases">
        <title>Draft genome sequences of three monokaryotic isolates of the white-rot basidiomycete fungus Dichomitus squalens.</title>
        <authorList>
            <consortium name="DOE Joint Genome Institute"/>
            <person name="Lopez S.C."/>
            <person name="Andreopoulos B."/>
            <person name="Pangilinan J."/>
            <person name="Lipzen A."/>
            <person name="Riley R."/>
            <person name="Ahrendt S."/>
            <person name="Ng V."/>
            <person name="Barry K."/>
            <person name="Daum C."/>
            <person name="Grigoriev I.V."/>
            <person name="Hilden K.S."/>
            <person name="Makela M.R."/>
            <person name="de Vries R.P."/>
        </authorList>
    </citation>
    <scope>NUCLEOTIDE SEQUENCE [LARGE SCALE GENOMIC DNA]</scope>
    <source>
        <strain evidence="1 2">CBS 464.89</strain>
    </source>
</reference>
<dbReference type="Gene3D" id="1.20.930.20">
    <property type="entry name" value="Adaptor protein Cbl, N-terminal domain"/>
    <property type="match status" value="1"/>
</dbReference>
<keyword evidence="2" id="KW-1185">Reference proteome</keyword>
<sequence>MTSAVFPKLKSVSFTPLTRISSLATKVKAKVGPRLPRGSTVVAGIKVSFVVATTLGLSVPYMQAISQAASKIKEYADAMKSNRKECKKIAALTEDLDRGLLTATKDVDEEDLEDATRLNLADFEWKLKKIGETMGQMRKESFVRRLLAKDEHAETLAEYR</sequence>
<evidence type="ECO:0000313" key="2">
    <source>
        <dbReference type="Proteomes" id="UP000292082"/>
    </source>
</evidence>
<dbReference type="InterPro" id="IPR059179">
    <property type="entry name" value="MLKL-like_MCAfunc"/>
</dbReference>
<dbReference type="AlphaFoldDB" id="A0A4Q9PS33"/>
<dbReference type="InterPro" id="IPR036537">
    <property type="entry name" value="Adaptor_Cbl_N_dom_sf"/>
</dbReference>
<dbReference type="Proteomes" id="UP000292082">
    <property type="component" value="Unassembled WGS sequence"/>
</dbReference>
<dbReference type="GO" id="GO:0007166">
    <property type="term" value="P:cell surface receptor signaling pathway"/>
    <property type="evidence" value="ECO:0007669"/>
    <property type="project" value="InterPro"/>
</dbReference>